<dbReference type="Gene3D" id="3.10.10.10">
    <property type="entry name" value="HIV Type 1 Reverse Transcriptase, subunit A, domain 1"/>
    <property type="match status" value="1"/>
</dbReference>
<organism evidence="8">
    <name type="scientific">Tanacetum cinerariifolium</name>
    <name type="common">Dalmatian daisy</name>
    <name type="synonym">Chrysanthemum cinerariifolium</name>
    <dbReference type="NCBI Taxonomy" id="118510"/>
    <lineage>
        <taxon>Eukaryota</taxon>
        <taxon>Viridiplantae</taxon>
        <taxon>Streptophyta</taxon>
        <taxon>Embryophyta</taxon>
        <taxon>Tracheophyta</taxon>
        <taxon>Spermatophyta</taxon>
        <taxon>Magnoliopsida</taxon>
        <taxon>eudicotyledons</taxon>
        <taxon>Gunneridae</taxon>
        <taxon>Pentapetalae</taxon>
        <taxon>asterids</taxon>
        <taxon>campanulids</taxon>
        <taxon>Asterales</taxon>
        <taxon>Asteraceae</taxon>
        <taxon>Asteroideae</taxon>
        <taxon>Anthemideae</taxon>
        <taxon>Anthemidinae</taxon>
        <taxon>Tanacetum</taxon>
    </lineage>
</organism>
<evidence type="ECO:0000256" key="1">
    <source>
        <dbReference type="ARBA" id="ARBA00022679"/>
    </source>
</evidence>
<dbReference type="InterPro" id="IPR050951">
    <property type="entry name" value="Retrovirus_Pol_polyprotein"/>
</dbReference>
<dbReference type="InterPro" id="IPR021109">
    <property type="entry name" value="Peptidase_aspartic_dom_sf"/>
</dbReference>
<dbReference type="Gene3D" id="3.30.70.270">
    <property type="match status" value="2"/>
</dbReference>
<keyword evidence="5" id="KW-0175">Coiled coil</keyword>
<evidence type="ECO:0000256" key="6">
    <source>
        <dbReference type="SAM" id="MobiDB-lite"/>
    </source>
</evidence>
<dbReference type="SUPFAM" id="SSF53098">
    <property type="entry name" value="Ribonuclease H-like"/>
    <property type="match status" value="1"/>
</dbReference>
<dbReference type="InterPro" id="IPR000477">
    <property type="entry name" value="RT_dom"/>
</dbReference>
<dbReference type="Gene3D" id="2.40.70.10">
    <property type="entry name" value="Acid Proteases"/>
    <property type="match status" value="1"/>
</dbReference>
<gene>
    <name evidence="8" type="ORF">Tci_010245</name>
</gene>
<dbReference type="PANTHER" id="PTHR37984:SF5">
    <property type="entry name" value="PROTEIN NYNRIN-LIKE"/>
    <property type="match status" value="1"/>
</dbReference>
<keyword evidence="8" id="KW-0695">RNA-directed DNA polymerase</keyword>
<reference evidence="8" key="1">
    <citation type="journal article" date="2019" name="Sci. Rep.">
        <title>Draft genome of Tanacetum cinerariifolium, the natural source of mosquito coil.</title>
        <authorList>
            <person name="Yamashiro T."/>
            <person name="Shiraishi A."/>
            <person name="Satake H."/>
            <person name="Nakayama K."/>
        </authorList>
    </citation>
    <scope>NUCLEOTIDE SEQUENCE</scope>
</reference>
<dbReference type="AlphaFoldDB" id="A0A6L2JNU3"/>
<keyword evidence="1" id="KW-0808">Transferase</keyword>
<dbReference type="InterPro" id="IPR001584">
    <property type="entry name" value="Integrase_cat-core"/>
</dbReference>
<sequence>MMADNRTMAELLRAPTEGYAEAIVVLPILAEQFELKHSHINMMTTDQFFGLEKDNPHDHIHQDSLNAAAGSNLLERSTQDVLMIIENKSKVRNSQIKPLVSQVKACDDNSNSEISKLTHAVNQQTSVVTIAMTAMLKQFQATPPPAPVKAVEEICVTCGGAHPYYQCLAAGGNTFPKFEDNIQGYVSTAAVNYNQANPAQQNQNFHLNELEKIKRINKANMKAMQTQIDMVKNELRNEMKSSIQTSLSNQTNEIKNMMASLLQMNTASTSSSGTLPSNTVANPKGDLKAITTRSGVSYNGPSIPPPMVENEPEATKDTVNPTNNGNTKDVQPQVVQSKPFSSTLKALIGNKEKLSEMARTPLNEHYFAVLLKKLPEKLGDSGKFLISCDFLGMAKCLALADLGASINLMPYSVWKKLSLLELTPTYFVVVDFDADPRVPLILERSFLKTGKALIDVFEGELTLRVGKEAITFNLDQTSRYSANYNDMTAKRIDVIDMACEEYSQEVLGFFDTISSGNPTPCYDPIISTTSSTLTQGGILLLEAFLNDDPSSPPPNQRNYMPNVSKELKMCEAETKKSSIDEPPVVELKSLPPHLEYEFLEGDDKLPVIIAKYLSVDEKTALITVLNPVHCVPKKGGFTVVENEENELIPLRLVTGWRVCIDYRKLNKATWKDHIPLPFMDQMLERLAGNKYCCFLDGFSGYFQILIDLKDQEKTTFTCPYETFAYRGMPFGLCNAPGTFQRCMMAIFHDMIEKTMEVFMDDFSVFGNSFQCCLSYLEKMLKRCEDTNLCLNWEKSHLMVKEGIVLGHKIYEKGIKVDKAKVDVISKLPHPTTVKGIRSFLGHAGFYRRFIKDFSKIARPMTSLLEKDTPFIFSQEKPLIFSRLATLDRPEATMDLITLPERAIISDRGMHFCNDQFTKVMQKYSVNNRLSTPYHLQTSGQVKVSNRGLKRILERAVGWSDKLDDALWAFRTPYKTPIGCTPYKLVYGKACHLPVELEHKAYWALKHANFNLKTAGDHRKIQINELNELRDQAYENSWIYKEKTKMIHDSKIKNRVFNVGDRFLLFNSRLKIFSGKLKGRWSGPFTIS</sequence>
<keyword evidence="4" id="KW-0378">Hydrolase</keyword>
<evidence type="ECO:0000313" key="8">
    <source>
        <dbReference type="EMBL" id="GEU38267.1"/>
    </source>
</evidence>
<evidence type="ECO:0000256" key="5">
    <source>
        <dbReference type="SAM" id="Coils"/>
    </source>
</evidence>
<accession>A0A6L2JNU3</accession>
<dbReference type="Gene3D" id="3.30.420.10">
    <property type="entry name" value="Ribonuclease H-like superfamily/Ribonuclease H"/>
    <property type="match status" value="1"/>
</dbReference>
<dbReference type="GO" id="GO:0003964">
    <property type="term" value="F:RNA-directed DNA polymerase activity"/>
    <property type="evidence" value="ECO:0007669"/>
    <property type="project" value="UniProtKB-KW"/>
</dbReference>
<dbReference type="InterPro" id="IPR043128">
    <property type="entry name" value="Rev_trsase/Diguanyl_cyclase"/>
</dbReference>
<evidence type="ECO:0000256" key="2">
    <source>
        <dbReference type="ARBA" id="ARBA00022695"/>
    </source>
</evidence>
<dbReference type="EMBL" id="BKCJ010001032">
    <property type="protein sequence ID" value="GEU38267.1"/>
    <property type="molecule type" value="Genomic_DNA"/>
</dbReference>
<dbReference type="Pfam" id="PF00078">
    <property type="entry name" value="RVT_1"/>
    <property type="match status" value="1"/>
</dbReference>
<feature type="compositionally biased region" description="Polar residues" evidence="6">
    <location>
        <begin position="317"/>
        <end position="334"/>
    </location>
</feature>
<dbReference type="CDD" id="cd01647">
    <property type="entry name" value="RT_LTR"/>
    <property type="match status" value="1"/>
</dbReference>
<dbReference type="InterPro" id="IPR043502">
    <property type="entry name" value="DNA/RNA_pol_sf"/>
</dbReference>
<dbReference type="PROSITE" id="PS50994">
    <property type="entry name" value="INTEGRASE"/>
    <property type="match status" value="1"/>
</dbReference>
<dbReference type="InterPro" id="IPR012337">
    <property type="entry name" value="RNaseH-like_sf"/>
</dbReference>
<keyword evidence="2" id="KW-0548">Nucleotidyltransferase</keyword>
<dbReference type="InterPro" id="IPR036397">
    <property type="entry name" value="RNaseH_sf"/>
</dbReference>
<evidence type="ECO:0000256" key="3">
    <source>
        <dbReference type="ARBA" id="ARBA00022722"/>
    </source>
</evidence>
<feature type="domain" description="Integrase catalytic" evidence="7">
    <location>
        <begin position="901"/>
        <end position="1001"/>
    </location>
</feature>
<keyword evidence="4" id="KW-0255">Endonuclease</keyword>
<dbReference type="GO" id="GO:0015074">
    <property type="term" value="P:DNA integration"/>
    <property type="evidence" value="ECO:0007669"/>
    <property type="project" value="InterPro"/>
</dbReference>
<dbReference type="GO" id="GO:0003676">
    <property type="term" value="F:nucleic acid binding"/>
    <property type="evidence" value="ECO:0007669"/>
    <property type="project" value="InterPro"/>
</dbReference>
<evidence type="ECO:0000259" key="7">
    <source>
        <dbReference type="PROSITE" id="PS50994"/>
    </source>
</evidence>
<feature type="region of interest" description="Disordered" evidence="6">
    <location>
        <begin position="294"/>
        <end position="334"/>
    </location>
</feature>
<name>A0A6L2JNU3_TANCI</name>
<comment type="caution">
    <text evidence="8">The sequence shown here is derived from an EMBL/GenBank/DDBJ whole genome shotgun (WGS) entry which is preliminary data.</text>
</comment>
<dbReference type="PANTHER" id="PTHR37984">
    <property type="entry name" value="PROTEIN CBG26694"/>
    <property type="match status" value="1"/>
</dbReference>
<proteinExistence type="predicted"/>
<dbReference type="SUPFAM" id="SSF56672">
    <property type="entry name" value="DNA/RNA polymerases"/>
    <property type="match status" value="1"/>
</dbReference>
<keyword evidence="3" id="KW-0540">Nuclease</keyword>
<feature type="coiled-coil region" evidence="5">
    <location>
        <begin position="207"/>
        <end position="241"/>
    </location>
</feature>
<evidence type="ECO:0000256" key="4">
    <source>
        <dbReference type="ARBA" id="ARBA00022759"/>
    </source>
</evidence>
<protein>
    <submittedName>
        <fullName evidence="8">Reverse transcriptase domain-containing protein</fullName>
    </submittedName>
</protein>
<dbReference type="GO" id="GO:0004519">
    <property type="term" value="F:endonuclease activity"/>
    <property type="evidence" value="ECO:0007669"/>
    <property type="project" value="UniProtKB-KW"/>
</dbReference>